<dbReference type="HAMAP" id="MF_00489">
    <property type="entry name" value="UPF0178"/>
    <property type="match status" value="1"/>
</dbReference>
<dbReference type="CDD" id="cd18720">
    <property type="entry name" value="PIN_YqxD-like"/>
    <property type="match status" value="1"/>
</dbReference>
<dbReference type="HOGENOM" id="CLU_106619_2_1_5"/>
<dbReference type="Pfam" id="PF02639">
    <property type="entry name" value="DUF188"/>
    <property type="match status" value="1"/>
</dbReference>
<dbReference type="eggNOG" id="COG1671">
    <property type="taxonomic scope" value="Bacteria"/>
</dbReference>
<evidence type="ECO:0000313" key="3">
    <source>
        <dbReference type="EMBL" id="CAK02547.1"/>
    </source>
</evidence>
<dbReference type="EMBL" id="AM260525">
    <property type="protein sequence ID" value="CAK02547.1"/>
    <property type="molecule type" value="Genomic_DNA"/>
</dbReference>
<gene>
    <name evidence="3" type="ordered locus">BT_2595</name>
</gene>
<dbReference type="NCBIfam" id="NF001095">
    <property type="entry name" value="PRK00124.1"/>
    <property type="match status" value="1"/>
</dbReference>
<proteinExistence type="inferred from homology"/>
<protein>
    <recommendedName>
        <fullName evidence="2">UPF0178 protein BT_2595</fullName>
    </recommendedName>
</protein>
<dbReference type="AlphaFoldDB" id="A9IZH0"/>
<dbReference type="PANTHER" id="PTHR35146">
    <property type="entry name" value="UPF0178 PROTEIN YAII"/>
    <property type="match status" value="1"/>
</dbReference>
<dbReference type="KEGG" id="btr:BT_2595"/>
<name>A9IZH0_BART1</name>
<evidence type="ECO:0000313" key="4">
    <source>
        <dbReference type="Proteomes" id="UP000001592"/>
    </source>
</evidence>
<comment type="similarity">
    <text evidence="1 2">Belongs to the UPF0178 family.</text>
</comment>
<reference evidence="3 4" key="1">
    <citation type="journal article" date="2007" name="Nat. Genet.">
        <title>Genomic analysis of Bartonella identifies type IV secretion systems as host adaptability factors.</title>
        <authorList>
            <person name="Saenz H.L."/>
            <person name="Engel P."/>
            <person name="Stoeckli M.C."/>
            <person name="Lanz C."/>
            <person name="Raddatz G."/>
            <person name="Vayssier-Taussat M."/>
            <person name="Birtles R."/>
            <person name="Schuster S.C."/>
            <person name="Dehio C."/>
        </authorList>
    </citation>
    <scope>NUCLEOTIDE SEQUENCE [LARGE SCALE GENOMIC DNA]</scope>
    <source>
        <strain evidence="4">DSM 28219 / CCUG 45778 / CIP 105476 / IBS 506</strain>
    </source>
</reference>
<dbReference type="PANTHER" id="PTHR35146:SF1">
    <property type="entry name" value="UPF0178 PROTEIN YAII"/>
    <property type="match status" value="1"/>
</dbReference>
<evidence type="ECO:0000256" key="2">
    <source>
        <dbReference type="HAMAP-Rule" id="MF_00489"/>
    </source>
</evidence>
<accession>A9IZH0</accession>
<evidence type="ECO:0000256" key="1">
    <source>
        <dbReference type="ARBA" id="ARBA00008522"/>
    </source>
</evidence>
<keyword evidence="4" id="KW-1185">Reference proteome</keyword>
<dbReference type="Proteomes" id="UP000001592">
    <property type="component" value="Chromosome"/>
</dbReference>
<organism evidence="3 4">
    <name type="scientific">Bartonella tribocorum (strain DSM 28219 / CCUG 45778 / CIP 105476 / IBS 506)</name>
    <dbReference type="NCBI Taxonomy" id="382640"/>
    <lineage>
        <taxon>Bacteria</taxon>
        <taxon>Pseudomonadati</taxon>
        <taxon>Pseudomonadota</taxon>
        <taxon>Alphaproteobacteria</taxon>
        <taxon>Hyphomicrobiales</taxon>
        <taxon>Bartonellaceae</taxon>
        <taxon>Bartonella</taxon>
    </lineage>
</organism>
<dbReference type="InterPro" id="IPR003791">
    <property type="entry name" value="UPF0178"/>
</dbReference>
<sequence length="171" mass="19044">MNAKAFRSYENQKMGQGIRPAITLLVDADACPVKAEIYRVMNRYQLKTFIVANRFLSVPHEELIERIVVSGGFDSADDWIVEHVHEASIVITSDIPLAARVVRSGGLCLSPTGRIFDANSIGQALVMRNLMEDLREQGHVTGGPRPFCGKDRSAFLSALDLTIQRLKRRGY</sequence>